<evidence type="ECO:0000313" key="2">
    <source>
        <dbReference type="Proteomes" id="UP000326757"/>
    </source>
</evidence>
<proteinExistence type="predicted"/>
<keyword evidence="2" id="KW-1185">Reference proteome</keyword>
<dbReference type="SUPFAM" id="SSF51735">
    <property type="entry name" value="NAD(P)-binding Rossmann-fold domains"/>
    <property type="match status" value="1"/>
</dbReference>
<comment type="caution">
    <text evidence="1">The sequence shown here is derived from an EMBL/GenBank/DDBJ whole genome shotgun (WGS) entry which is preliminary data.</text>
</comment>
<dbReference type="Pfam" id="PF07994">
    <property type="entry name" value="NAD_binding_5"/>
    <property type="match status" value="1"/>
</dbReference>
<dbReference type="Proteomes" id="UP000326757">
    <property type="component" value="Unassembled WGS sequence"/>
</dbReference>
<dbReference type="OrthoDB" id="2887at2759"/>
<dbReference type="PANTHER" id="PTHR11510">
    <property type="entry name" value="MYO-INOSITOL-1 PHOSPHATE SYNTHASE"/>
    <property type="match status" value="1"/>
</dbReference>
<dbReference type="AlphaFoldDB" id="A0A5N6JQY7"/>
<evidence type="ECO:0008006" key="3">
    <source>
        <dbReference type="Google" id="ProtNLM"/>
    </source>
</evidence>
<dbReference type="InterPro" id="IPR002587">
    <property type="entry name" value="Myo-inos-1-P_Synthase"/>
</dbReference>
<dbReference type="EMBL" id="VIGI01000016">
    <property type="protein sequence ID" value="KAB8290826.1"/>
    <property type="molecule type" value="Genomic_DNA"/>
</dbReference>
<gene>
    <name evidence="1" type="ORF">EYC80_008463</name>
</gene>
<reference evidence="1 2" key="1">
    <citation type="submission" date="2019-06" db="EMBL/GenBank/DDBJ databases">
        <title>Genome Sequence of the Brown Rot Fungal Pathogen Monilinia laxa.</title>
        <authorList>
            <person name="De Miccolis Angelini R.M."/>
            <person name="Landi L."/>
            <person name="Abate D."/>
            <person name="Pollastro S."/>
            <person name="Romanazzi G."/>
            <person name="Faretra F."/>
        </authorList>
    </citation>
    <scope>NUCLEOTIDE SEQUENCE [LARGE SCALE GENOMIC DNA]</scope>
    <source>
        <strain evidence="1 2">Mlax316</strain>
    </source>
</reference>
<dbReference type="GO" id="GO:0008654">
    <property type="term" value="P:phospholipid biosynthetic process"/>
    <property type="evidence" value="ECO:0007669"/>
    <property type="project" value="InterPro"/>
</dbReference>
<dbReference type="GO" id="GO:0004512">
    <property type="term" value="F:inositol-3-phosphate synthase activity"/>
    <property type="evidence" value="ECO:0007669"/>
    <property type="project" value="InterPro"/>
</dbReference>
<accession>A0A5N6JQY7</accession>
<dbReference type="Gene3D" id="3.40.50.720">
    <property type="entry name" value="NAD(P)-binding Rossmann-like Domain"/>
    <property type="match status" value="1"/>
</dbReference>
<name>A0A5N6JQY7_MONLA</name>
<sequence length="272" mass="29721">MAPHANGSSNTSGNGVISQSSNQDLFTVSSPNVIYTDDEIRSKYSYRTTSVVQTATGNFVATPKDTVYDFKVDRKIPKTGMMLVGWGGNNGTTVTAGIIANRRGLAWATREGNREANYYGSVVMGSTMKLGTNAKTGDDVNIPFHNALPMVHPNDLVVGGWDISSYNLSEAMDRAGVLEPTLKEQIKKEMTELVPLPGLYYPDFIAANQEDRADNTIAGSKACNEHVEKIRQDIRDFKAKNGLDKVVVLWTANTERFAELIDGVNDTAEKTF</sequence>
<evidence type="ECO:0000313" key="1">
    <source>
        <dbReference type="EMBL" id="KAB8290826.1"/>
    </source>
</evidence>
<organism evidence="1 2">
    <name type="scientific">Monilinia laxa</name>
    <name type="common">Brown rot fungus</name>
    <name type="synonym">Sclerotinia laxa</name>
    <dbReference type="NCBI Taxonomy" id="61186"/>
    <lineage>
        <taxon>Eukaryota</taxon>
        <taxon>Fungi</taxon>
        <taxon>Dikarya</taxon>
        <taxon>Ascomycota</taxon>
        <taxon>Pezizomycotina</taxon>
        <taxon>Leotiomycetes</taxon>
        <taxon>Helotiales</taxon>
        <taxon>Sclerotiniaceae</taxon>
        <taxon>Monilinia</taxon>
    </lineage>
</organism>
<protein>
    <recommendedName>
        <fullName evidence="3">Inositol-3-phosphate synthase</fullName>
    </recommendedName>
</protein>
<dbReference type="GO" id="GO:0006021">
    <property type="term" value="P:inositol biosynthetic process"/>
    <property type="evidence" value="ECO:0007669"/>
    <property type="project" value="InterPro"/>
</dbReference>
<dbReference type="InterPro" id="IPR036291">
    <property type="entry name" value="NAD(P)-bd_dom_sf"/>
</dbReference>